<dbReference type="GO" id="GO:0000136">
    <property type="term" value="C:mannan polymerase complex"/>
    <property type="evidence" value="ECO:0007669"/>
    <property type="project" value="TreeGrafter"/>
</dbReference>
<dbReference type="RefSeq" id="XP_037139635.1">
    <property type="nucleotide sequence ID" value="XM_037283739.1"/>
</dbReference>
<feature type="transmembrane region" description="Helical" evidence="2">
    <location>
        <begin position="21"/>
        <end position="40"/>
    </location>
</feature>
<dbReference type="KEGG" id="tgb:HG536_0D04830"/>
<sequence length="471" mass="53706">MFRSRGQGKMAKGPFLFDRRAKQVIGFVAILYTLLIIHFSNSKYGKFFNNGSKVLLPTTSHLHGINLKKFSASNGPLLNLREQLSHAFPYDPKSAIPRRIWQTWKVGAESVKFPSAFRSYQKDWTERADSDSFEYSLVPDDHIIPLLENLYGEVPLVVKAFKEMPVNILKADFLRYLLLYARGGIYSDMDTVPLKPLGAWPSLDREKFNELKRENNPIPYKNYDPKRGQLQAVDDNGGYDEPGFVIGIEADPDRHDWDDWYARRIQFCQWTIQSKPGHPVLRELILNITATTLNSVSTTKSQTQALIDLSHAKDYNVNYRDRRGLNETYPHEVAKKSSNVDGTDIMNWTGPGLFSDITLEYMNNLIKENPDALLLNGNLEASSNEPLDTKSTRKFYKKISTSLQSNNVVPWEFFSLMTKPVVVDDILVLPITSFSPDVEQMEAKSSSDEMAFVKHMFKGSWKMEADSNAGH</sequence>
<evidence type="ECO:0000256" key="2">
    <source>
        <dbReference type="SAM" id="Phobius"/>
    </source>
</evidence>
<evidence type="ECO:0000313" key="4">
    <source>
        <dbReference type="Proteomes" id="UP000515788"/>
    </source>
</evidence>
<protein>
    <recommendedName>
        <fullName evidence="5">Initiation-specific alpha-1,6-mannosyltransferase</fullName>
    </recommendedName>
</protein>
<dbReference type="Pfam" id="PF04488">
    <property type="entry name" value="Gly_transf_sug"/>
    <property type="match status" value="1"/>
</dbReference>
<name>A0A7G3ZHH5_9SACH</name>
<dbReference type="InterPro" id="IPR039367">
    <property type="entry name" value="Och1-like"/>
</dbReference>
<evidence type="ECO:0000256" key="1">
    <source>
        <dbReference type="ARBA" id="ARBA00009003"/>
    </source>
</evidence>
<comment type="similarity">
    <text evidence="1">Belongs to the glycosyltransferase 32 family.</text>
</comment>
<keyword evidence="2" id="KW-1133">Transmembrane helix</keyword>
<dbReference type="GeneID" id="59326128"/>
<gene>
    <name evidence="3" type="ORF">HG536_0D04830</name>
</gene>
<evidence type="ECO:0008006" key="5">
    <source>
        <dbReference type="Google" id="ProtNLM"/>
    </source>
</evidence>
<accession>A0A7G3ZHH5</accession>
<dbReference type="PANTHER" id="PTHR31834">
    <property type="entry name" value="INITIATION-SPECIFIC ALPHA-1,6-MANNOSYLTRANSFERASE"/>
    <property type="match status" value="1"/>
</dbReference>
<dbReference type="Gene3D" id="3.90.550.20">
    <property type="match status" value="1"/>
</dbReference>
<dbReference type="GO" id="GO:0006487">
    <property type="term" value="P:protein N-linked glycosylation"/>
    <property type="evidence" value="ECO:0007669"/>
    <property type="project" value="TreeGrafter"/>
</dbReference>
<dbReference type="GO" id="GO:0000009">
    <property type="term" value="F:alpha-1,6-mannosyltransferase activity"/>
    <property type="evidence" value="ECO:0007669"/>
    <property type="project" value="InterPro"/>
</dbReference>
<dbReference type="EMBL" id="CP059249">
    <property type="protein sequence ID" value="QLL32961.1"/>
    <property type="molecule type" value="Genomic_DNA"/>
</dbReference>
<dbReference type="AlphaFoldDB" id="A0A7G3ZHH5"/>
<dbReference type="SUPFAM" id="SSF53448">
    <property type="entry name" value="Nucleotide-diphospho-sugar transferases"/>
    <property type="match status" value="1"/>
</dbReference>
<proteinExistence type="inferred from homology"/>
<keyword evidence="4" id="KW-1185">Reference proteome</keyword>
<reference evidence="3 4" key="1">
    <citation type="submission" date="2020-06" db="EMBL/GenBank/DDBJ databases">
        <title>The yeast mating-type switching endonuclease HO is a domesticated member of an unorthodox homing genetic element family.</title>
        <authorList>
            <person name="Coughlan A.Y."/>
            <person name="Lombardi L."/>
            <person name="Braun-Galleani S."/>
            <person name="Martos A.R."/>
            <person name="Galeote V."/>
            <person name="Bigey F."/>
            <person name="Dequin S."/>
            <person name="Byrne K.P."/>
            <person name="Wolfe K.H."/>
        </authorList>
    </citation>
    <scope>NUCLEOTIDE SEQUENCE [LARGE SCALE GENOMIC DNA]</scope>
    <source>
        <strain evidence="3 4">CBS764</strain>
    </source>
</reference>
<keyword evidence="2" id="KW-0812">Transmembrane</keyword>
<evidence type="ECO:0000313" key="3">
    <source>
        <dbReference type="EMBL" id="QLL32961.1"/>
    </source>
</evidence>
<keyword evidence="2" id="KW-0472">Membrane</keyword>
<dbReference type="Proteomes" id="UP000515788">
    <property type="component" value="Chromosome 4"/>
</dbReference>
<dbReference type="InterPro" id="IPR029044">
    <property type="entry name" value="Nucleotide-diphossugar_trans"/>
</dbReference>
<dbReference type="OrthoDB" id="409543at2759"/>
<dbReference type="PANTHER" id="PTHR31834:SF1">
    <property type="entry name" value="INITIATION-SPECIFIC ALPHA-1,6-MANNOSYLTRANSFERASE"/>
    <property type="match status" value="1"/>
</dbReference>
<organism evidence="3 4">
    <name type="scientific">Torulaspora globosa</name>
    <dbReference type="NCBI Taxonomy" id="48254"/>
    <lineage>
        <taxon>Eukaryota</taxon>
        <taxon>Fungi</taxon>
        <taxon>Dikarya</taxon>
        <taxon>Ascomycota</taxon>
        <taxon>Saccharomycotina</taxon>
        <taxon>Saccharomycetes</taxon>
        <taxon>Saccharomycetales</taxon>
        <taxon>Saccharomycetaceae</taxon>
        <taxon>Torulaspora</taxon>
    </lineage>
</organism>
<dbReference type="InterPro" id="IPR007577">
    <property type="entry name" value="GlycoTrfase_DXD_sugar-bd_CS"/>
</dbReference>